<evidence type="ECO:0000313" key="1">
    <source>
        <dbReference type="EMBL" id="CAF1618123.1"/>
    </source>
</evidence>
<proteinExistence type="predicted"/>
<dbReference type="EMBL" id="CAJNOQ010039904">
    <property type="protein sequence ID" value="CAF1618123.1"/>
    <property type="molecule type" value="Genomic_DNA"/>
</dbReference>
<sequence>VEHLSENAIQQLTSQSNSSNAFTISTIQYFVYLNKQLLLVNLVSAQGQCMLETADMLVEPYALPHPPAWNPVNALKRFGRVITAPFTTSSKSMSGTSKPLDMTLRRDLAVFFGKIYDQLLSLIIDNGMIRPVEIDLIQKIVGLTNTIIDDVNRELAVFDLSLSKIVSSTIHSNVLIVLNVCHFFVKFSAEFEDTAAI</sequence>
<feature type="non-terminal residue" evidence="1">
    <location>
        <position position="1"/>
    </location>
</feature>
<dbReference type="EMBL" id="CAJOBC010106931">
    <property type="protein sequence ID" value="CAF4506160.1"/>
    <property type="molecule type" value="Genomic_DNA"/>
</dbReference>
<dbReference type="Proteomes" id="UP000663829">
    <property type="component" value="Unassembled WGS sequence"/>
</dbReference>
<accession>A0A816C5P1</accession>
<keyword evidence="3" id="KW-1185">Reference proteome</keyword>
<organism evidence="1 3">
    <name type="scientific">Didymodactylos carnosus</name>
    <dbReference type="NCBI Taxonomy" id="1234261"/>
    <lineage>
        <taxon>Eukaryota</taxon>
        <taxon>Metazoa</taxon>
        <taxon>Spiralia</taxon>
        <taxon>Gnathifera</taxon>
        <taxon>Rotifera</taxon>
        <taxon>Eurotatoria</taxon>
        <taxon>Bdelloidea</taxon>
        <taxon>Philodinida</taxon>
        <taxon>Philodinidae</taxon>
        <taxon>Didymodactylos</taxon>
    </lineage>
</organism>
<dbReference type="Proteomes" id="UP000681722">
    <property type="component" value="Unassembled WGS sequence"/>
</dbReference>
<evidence type="ECO:0000313" key="3">
    <source>
        <dbReference type="Proteomes" id="UP000663829"/>
    </source>
</evidence>
<dbReference type="AlphaFoldDB" id="A0A816C5P1"/>
<name>A0A816C5P1_9BILA</name>
<evidence type="ECO:0000313" key="2">
    <source>
        <dbReference type="EMBL" id="CAF4506160.1"/>
    </source>
</evidence>
<comment type="caution">
    <text evidence="1">The sequence shown here is derived from an EMBL/GenBank/DDBJ whole genome shotgun (WGS) entry which is preliminary data.</text>
</comment>
<gene>
    <name evidence="1" type="ORF">GPM918_LOCUS43556</name>
    <name evidence="2" type="ORF">SRO942_LOCUS45076</name>
</gene>
<protein>
    <submittedName>
        <fullName evidence="1">Uncharacterized protein</fullName>
    </submittedName>
</protein>
<reference evidence="1" key="1">
    <citation type="submission" date="2021-02" db="EMBL/GenBank/DDBJ databases">
        <authorList>
            <person name="Nowell W R."/>
        </authorList>
    </citation>
    <scope>NUCLEOTIDE SEQUENCE</scope>
</reference>